<dbReference type="Proteomes" id="UP000035036">
    <property type="component" value="Chromosome"/>
</dbReference>
<dbReference type="STRING" id="483547.GSUB_14445"/>
<dbReference type="RefSeq" id="WP_040201416.1">
    <property type="nucleotide sequence ID" value="NZ_CP010311.1"/>
</dbReference>
<evidence type="ECO:0000256" key="6">
    <source>
        <dbReference type="SAM" id="MobiDB-lite"/>
    </source>
</evidence>
<comment type="subcellular location">
    <subcellularLocation>
        <location evidence="1">Cell membrane</location>
    </subcellularLocation>
</comment>
<evidence type="ECO:0000256" key="4">
    <source>
        <dbReference type="ARBA" id="ARBA00022989"/>
    </source>
</evidence>
<keyword evidence="5 7" id="KW-0472">Membrane</keyword>
<dbReference type="EMBL" id="CP010311">
    <property type="protein sequence ID" value="AJF07505.1"/>
    <property type="molecule type" value="Genomic_DNA"/>
</dbReference>
<dbReference type="Pfam" id="PF04277">
    <property type="entry name" value="OAD_gamma"/>
    <property type="match status" value="1"/>
</dbReference>
<name>A0A0B5FTL2_9BACT</name>
<keyword evidence="4 7" id="KW-1133">Transmembrane helix</keyword>
<evidence type="ECO:0000256" key="5">
    <source>
        <dbReference type="ARBA" id="ARBA00023136"/>
    </source>
</evidence>
<proteinExistence type="predicted"/>
<feature type="region of interest" description="Disordered" evidence="6">
    <location>
        <begin position="95"/>
        <end position="126"/>
    </location>
</feature>
<dbReference type="GO" id="GO:0036376">
    <property type="term" value="P:sodium ion export across plasma membrane"/>
    <property type="evidence" value="ECO:0007669"/>
    <property type="project" value="InterPro"/>
</dbReference>
<dbReference type="HOGENOM" id="CLU_1978351_0_0_7"/>
<gene>
    <name evidence="8" type="ORF">GSUB_14445</name>
</gene>
<dbReference type="KEGG" id="gsb:GSUB_14445"/>
<organism evidence="8 9">
    <name type="scientific">Geoalkalibacter subterraneus</name>
    <dbReference type="NCBI Taxonomy" id="483547"/>
    <lineage>
        <taxon>Bacteria</taxon>
        <taxon>Pseudomonadati</taxon>
        <taxon>Thermodesulfobacteriota</taxon>
        <taxon>Desulfuromonadia</taxon>
        <taxon>Desulfuromonadales</taxon>
        <taxon>Geoalkalibacteraceae</taxon>
        <taxon>Geoalkalibacter</taxon>
    </lineage>
</organism>
<evidence type="ECO:0000256" key="3">
    <source>
        <dbReference type="ARBA" id="ARBA00022692"/>
    </source>
</evidence>
<keyword evidence="3 7" id="KW-0812">Transmembrane</keyword>
<feature type="transmembrane region" description="Helical" evidence="7">
    <location>
        <begin position="12"/>
        <end position="36"/>
    </location>
</feature>
<feature type="region of interest" description="Disordered" evidence="6">
    <location>
        <begin position="52"/>
        <end position="73"/>
    </location>
</feature>
<accession>A0A0B5FTL2</accession>
<evidence type="ECO:0000256" key="7">
    <source>
        <dbReference type="SAM" id="Phobius"/>
    </source>
</evidence>
<keyword evidence="9" id="KW-1185">Reference proteome</keyword>
<protein>
    <recommendedName>
        <fullName evidence="10">Oxaloacetate decarboxylase gamma chain</fullName>
    </recommendedName>
</protein>
<evidence type="ECO:0000313" key="9">
    <source>
        <dbReference type="Proteomes" id="UP000035036"/>
    </source>
</evidence>
<sequence length="126" mass="13500">MKLSWDNVIEGQGLGITLTGMLVVFSGLALISLFIARLPNLLALFDRLRGAASAPTAPTAKDKSETGPDPPDDEEIIAALTLVLHLEMERAGGDRQRITIRRRPGQGSIWNSAGRMRSLSEGGPHA</sequence>
<dbReference type="OrthoDB" id="5405811at2"/>
<evidence type="ECO:0000313" key="8">
    <source>
        <dbReference type="EMBL" id="AJF07505.1"/>
    </source>
</evidence>
<keyword evidence="2" id="KW-1003">Cell membrane</keyword>
<evidence type="ECO:0000256" key="2">
    <source>
        <dbReference type="ARBA" id="ARBA00022475"/>
    </source>
</evidence>
<dbReference type="AlphaFoldDB" id="A0A0B5FTL2"/>
<evidence type="ECO:0008006" key="10">
    <source>
        <dbReference type="Google" id="ProtNLM"/>
    </source>
</evidence>
<dbReference type="InterPro" id="IPR005899">
    <property type="entry name" value="Na_pump_deCOase"/>
</dbReference>
<reference evidence="8 9" key="1">
    <citation type="journal article" date="2015" name="Genome Announc.">
        <title>Genomes of Geoalkalibacter ferrihydriticus Z-0531T and Geoalkalibacter subterraneus Red1T, Two Haloalkaliphilic Metal-Reducing Deltaproteobacteria.</title>
        <authorList>
            <person name="Badalamenti J.P."/>
            <person name="Krajmalnik-Brown R."/>
            <person name="Torres C.I."/>
            <person name="Bond D.R."/>
        </authorList>
    </citation>
    <scope>NUCLEOTIDE SEQUENCE [LARGE SCALE GENOMIC DNA]</scope>
    <source>
        <strain evidence="8 9">Red1</strain>
    </source>
</reference>
<dbReference type="GO" id="GO:0015081">
    <property type="term" value="F:sodium ion transmembrane transporter activity"/>
    <property type="evidence" value="ECO:0007669"/>
    <property type="project" value="InterPro"/>
</dbReference>
<dbReference type="GO" id="GO:0005886">
    <property type="term" value="C:plasma membrane"/>
    <property type="evidence" value="ECO:0007669"/>
    <property type="project" value="UniProtKB-SubCell"/>
</dbReference>
<evidence type="ECO:0000256" key="1">
    <source>
        <dbReference type="ARBA" id="ARBA00004236"/>
    </source>
</evidence>